<keyword evidence="2" id="KW-1185">Reference proteome</keyword>
<dbReference type="OrthoDB" id="6499973at2759"/>
<evidence type="ECO:0000313" key="1">
    <source>
        <dbReference type="EMBL" id="CAF3021158.1"/>
    </source>
</evidence>
<dbReference type="AlphaFoldDB" id="A0A7R8D402"/>
<proteinExistence type="predicted"/>
<dbReference type="EMBL" id="HG994587">
    <property type="protein sequence ID" value="CAF3021158.1"/>
    <property type="molecule type" value="Genomic_DNA"/>
</dbReference>
<organism evidence="1 2">
    <name type="scientific">Lepeophtheirus salmonis</name>
    <name type="common">Salmon louse</name>
    <name type="synonym">Caligus salmonis</name>
    <dbReference type="NCBI Taxonomy" id="72036"/>
    <lineage>
        <taxon>Eukaryota</taxon>
        <taxon>Metazoa</taxon>
        <taxon>Ecdysozoa</taxon>
        <taxon>Arthropoda</taxon>
        <taxon>Crustacea</taxon>
        <taxon>Multicrustacea</taxon>
        <taxon>Hexanauplia</taxon>
        <taxon>Copepoda</taxon>
        <taxon>Siphonostomatoida</taxon>
        <taxon>Caligidae</taxon>
        <taxon>Lepeophtheirus</taxon>
    </lineage>
</organism>
<gene>
    <name evidence="1" type="ORF">LSAA_13922</name>
</gene>
<name>A0A7R8D402_LEPSM</name>
<dbReference type="Proteomes" id="UP000675881">
    <property type="component" value="Chromosome 8"/>
</dbReference>
<evidence type="ECO:0000313" key="2">
    <source>
        <dbReference type="Proteomes" id="UP000675881"/>
    </source>
</evidence>
<protein>
    <submittedName>
        <fullName evidence="1">(salmon louse) hypothetical protein</fullName>
    </submittedName>
</protein>
<accession>A0A7R8D402</accession>
<reference evidence="1" key="1">
    <citation type="submission" date="2021-02" db="EMBL/GenBank/DDBJ databases">
        <authorList>
            <person name="Bekaert M."/>
        </authorList>
    </citation>
    <scope>NUCLEOTIDE SEQUENCE</scope>
    <source>
        <strain evidence="1">IoA-00</strain>
    </source>
</reference>
<sequence length="281" mass="31580">MIYNTTIDSDAALTIYMDLQDQVILRISKIIYPNNASTHKPGQNIDSLALVLISLPSDYIPRIYFGFYSDHVLELSPVEINPIEALLKASINNHALCQILRIVCGGIARFSSLYSGEDSSRSTHHSSNNHGINTRDFYQVLNRKGDSFTTRRSRRKSWPPLEINAVLIDPLSSSMADSGVGHSRQGDELHESIPREEELVVVEPPQSSVVSAKTFRRKRIASIFQHYYPEGGWGYVIVITTLLVTILNHGTQLSFGYLGIRTAMRYRVDNFVLIGPNRSLM</sequence>